<proteinExistence type="predicted"/>
<gene>
    <name evidence="2" type="ORF">AAY24_06360</name>
</gene>
<dbReference type="Pfam" id="PF02613">
    <property type="entry name" value="Nitrate_red_del"/>
    <property type="match status" value="1"/>
</dbReference>
<dbReference type="Gene3D" id="1.10.3480.10">
    <property type="entry name" value="TorD-like"/>
    <property type="match status" value="1"/>
</dbReference>
<keyword evidence="1" id="KW-0143">Chaperone</keyword>
<dbReference type="PANTHER" id="PTHR34227">
    <property type="entry name" value="CHAPERONE PROTEIN YCDY"/>
    <property type="match status" value="1"/>
</dbReference>
<accession>A0A0F7JZH8</accession>
<name>A0A0F7JZH8_9GAMM</name>
<evidence type="ECO:0008006" key="4">
    <source>
        <dbReference type="Google" id="ProtNLM"/>
    </source>
</evidence>
<dbReference type="OrthoDB" id="9795302at2"/>
<evidence type="ECO:0000313" key="3">
    <source>
        <dbReference type="Proteomes" id="UP000034410"/>
    </source>
</evidence>
<dbReference type="EMBL" id="CP011412">
    <property type="protein sequence ID" value="AKH20038.1"/>
    <property type="molecule type" value="Genomic_DNA"/>
</dbReference>
<dbReference type="InterPro" id="IPR020945">
    <property type="entry name" value="DMSO/NO3_reduct_chaperone"/>
</dbReference>
<dbReference type="Proteomes" id="UP000034410">
    <property type="component" value="Chromosome"/>
</dbReference>
<keyword evidence="3" id="KW-1185">Reference proteome</keyword>
<reference evidence="2 3" key="1">
    <citation type="journal article" date="2015" name="Genome Announc.">
        <title>Complete Genome Sequence of Sedimenticola thiotaurini Strain SIP-G1, a Polyphosphate- and Polyhydroxyalkanoate-Accumulating Sulfur-Oxidizing Gammaproteobacterium Isolated from Salt Marsh Sediments.</title>
        <authorList>
            <person name="Flood B.E."/>
            <person name="Jones D.S."/>
            <person name="Bailey J.V."/>
        </authorList>
    </citation>
    <scope>NUCLEOTIDE SEQUENCE [LARGE SCALE GENOMIC DNA]</scope>
    <source>
        <strain evidence="2 3">SIP-G1</strain>
    </source>
</reference>
<evidence type="ECO:0000313" key="2">
    <source>
        <dbReference type="EMBL" id="AKH20038.1"/>
    </source>
</evidence>
<dbReference type="AlphaFoldDB" id="A0A0F7JZH8"/>
<dbReference type="SUPFAM" id="SSF89155">
    <property type="entry name" value="TorD-like"/>
    <property type="match status" value="1"/>
</dbReference>
<dbReference type="RefSeq" id="WP_046858973.1">
    <property type="nucleotide sequence ID" value="NZ_CP011412.1"/>
</dbReference>
<dbReference type="InterPro" id="IPR050289">
    <property type="entry name" value="TorD/DmsD_chaperones"/>
</dbReference>
<organism evidence="2 3">
    <name type="scientific">Sedimenticola thiotaurini</name>
    <dbReference type="NCBI Taxonomy" id="1543721"/>
    <lineage>
        <taxon>Bacteria</taxon>
        <taxon>Pseudomonadati</taxon>
        <taxon>Pseudomonadota</taxon>
        <taxon>Gammaproteobacteria</taxon>
        <taxon>Chromatiales</taxon>
        <taxon>Sedimenticolaceae</taxon>
        <taxon>Sedimenticola</taxon>
    </lineage>
</organism>
<protein>
    <recommendedName>
        <fullName evidence="4">Molecular chaperone TorD family protein</fullName>
    </recommendedName>
</protein>
<evidence type="ECO:0000256" key="1">
    <source>
        <dbReference type="ARBA" id="ARBA00023186"/>
    </source>
</evidence>
<dbReference type="InterPro" id="IPR036411">
    <property type="entry name" value="TorD-like_sf"/>
</dbReference>
<sequence length="238" mass="26369">MNTAATMTQVSGDNRVAASNLAMGDLAQERASLLGLLATLFRAKPNKEMLLTLRSEALRDALCQAGIVLDEKFYTTDIDELTESLSVQFTSLFLLPGSLISPHESVQLKGGSGLLRGPETSRVAEFYQYVGFQLDNAIPMEPDHISIELEFLGHLNEEECIAWRAGQTDKALDALRYQNEFLSRHLGNWVSDFVEKIEEANRSSFYTQVAQMTRAFLNEQKSALPDQIAGLEAVYSNG</sequence>
<dbReference type="KEGG" id="seds:AAY24_06360"/>
<dbReference type="PANTHER" id="PTHR34227:SF1">
    <property type="entry name" value="DIMETHYL SULFOXIDE REDUCTASE CHAPERONE-RELATED"/>
    <property type="match status" value="1"/>
</dbReference>